<dbReference type="EMBL" id="JH767228">
    <property type="protein sequence ID" value="EQC26533.1"/>
    <property type="molecule type" value="Genomic_DNA"/>
</dbReference>
<feature type="coiled-coil region" evidence="1">
    <location>
        <begin position="94"/>
        <end position="128"/>
    </location>
</feature>
<feature type="compositionally biased region" description="Low complexity" evidence="2">
    <location>
        <begin position="175"/>
        <end position="184"/>
    </location>
</feature>
<organism evidence="3 4">
    <name type="scientific">Saprolegnia diclina (strain VS20)</name>
    <dbReference type="NCBI Taxonomy" id="1156394"/>
    <lineage>
        <taxon>Eukaryota</taxon>
        <taxon>Sar</taxon>
        <taxon>Stramenopiles</taxon>
        <taxon>Oomycota</taxon>
        <taxon>Saprolegniomycetes</taxon>
        <taxon>Saprolegniales</taxon>
        <taxon>Saprolegniaceae</taxon>
        <taxon>Saprolegnia</taxon>
    </lineage>
</organism>
<accession>T0R3B9</accession>
<gene>
    <name evidence="3" type="ORF">SDRG_15625</name>
</gene>
<proteinExistence type="predicted"/>
<keyword evidence="4" id="KW-1185">Reference proteome</keyword>
<dbReference type="GeneID" id="19956352"/>
<evidence type="ECO:0000313" key="4">
    <source>
        <dbReference type="Proteomes" id="UP000030762"/>
    </source>
</evidence>
<evidence type="ECO:0000256" key="1">
    <source>
        <dbReference type="SAM" id="Coils"/>
    </source>
</evidence>
<evidence type="ECO:0000256" key="2">
    <source>
        <dbReference type="SAM" id="MobiDB-lite"/>
    </source>
</evidence>
<dbReference type="AlphaFoldDB" id="T0R3B9"/>
<protein>
    <submittedName>
        <fullName evidence="3">Uncharacterized protein</fullName>
    </submittedName>
</protein>
<feature type="coiled-coil region" evidence="1">
    <location>
        <begin position="12"/>
        <end position="46"/>
    </location>
</feature>
<reference evidence="3 4" key="1">
    <citation type="submission" date="2012-04" db="EMBL/GenBank/DDBJ databases">
        <title>The Genome Sequence of Saprolegnia declina VS20.</title>
        <authorList>
            <consortium name="The Broad Institute Genome Sequencing Platform"/>
            <person name="Russ C."/>
            <person name="Nusbaum C."/>
            <person name="Tyler B."/>
            <person name="van West P."/>
            <person name="Dieguez-Uribeondo J."/>
            <person name="de Bruijn I."/>
            <person name="Tripathy S."/>
            <person name="Jiang R."/>
            <person name="Young S.K."/>
            <person name="Zeng Q."/>
            <person name="Gargeya S."/>
            <person name="Fitzgerald M."/>
            <person name="Haas B."/>
            <person name="Abouelleil A."/>
            <person name="Alvarado L."/>
            <person name="Arachchi H.M."/>
            <person name="Berlin A."/>
            <person name="Chapman S.B."/>
            <person name="Goldberg J."/>
            <person name="Griggs A."/>
            <person name="Gujja S."/>
            <person name="Hansen M."/>
            <person name="Howarth C."/>
            <person name="Imamovic A."/>
            <person name="Larimer J."/>
            <person name="McCowen C."/>
            <person name="Montmayeur A."/>
            <person name="Murphy C."/>
            <person name="Neiman D."/>
            <person name="Pearson M."/>
            <person name="Priest M."/>
            <person name="Roberts A."/>
            <person name="Saif S."/>
            <person name="Shea T."/>
            <person name="Sisk P."/>
            <person name="Sykes S."/>
            <person name="Wortman J."/>
            <person name="Nusbaum C."/>
            <person name="Birren B."/>
        </authorList>
    </citation>
    <scope>NUCLEOTIDE SEQUENCE [LARGE SCALE GENOMIC DNA]</scope>
    <source>
        <strain evidence="3 4">VS20</strain>
    </source>
</reference>
<feature type="region of interest" description="Disordered" evidence="2">
    <location>
        <begin position="144"/>
        <end position="190"/>
    </location>
</feature>
<dbReference type="OMA" id="KNQYEHR"/>
<dbReference type="InParanoid" id="T0R3B9"/>
<evidence type="ECO:0000313" key="3">
    <source>
        <dbReference type="EMBL" id="EQC26533.1"/>
    </source>
</evidence>
<dbReference type="VEuPathDB" id="FungiDB:SDRG_15625"/>
<dbReference type="OrthoDB" id="10479534at2759"/>
<sequence length="190" mass="20209">MDGMLNALSTMAESLEATAAINEEEIEEALQKKQDAVVKCKKAKAARDKALAASVQCSERAASVQSALGAATKAIADLRASINTPTHASRKRELDRITKERDDAAQRVRDLEAALHEKSQEAIAIKNQYEHRLTLVRMATSGVGVLPPAAAPQPSPVAAETETPAAKRFRPAPAPTSAGSSPRPSRIHTL</sequence>
<name>T0R3B9_SAPDV</name>
<dbReference type="RefSeq" id="XP_008620026.1">
    <property type="nucleotide sequence ID" value="XM_008621804.1"/>
</dbReference>
<keyword evidence="1" id="KW-0175">Coiled coil</keyword>
<dbReference type="Proteomes" id="UP000030762">
    <property type="component" value="Unassembled WGS sequence"/>
</dbReference>